<reference evidence="1 2" key="1">
    <citation type="submission" date="2016-06" db="EMBL/GenBank/DDBJ databases">
        <title>Genome sequence of halotolerant plant growth promoting strain of Halomonas elongata HEK1 isolated from salterns of Rann of Kutch, Gujarat, India.</title>
        <authorList>
            <person name="Gaba S."/>
            <person name="Singh R.N."/>
            <person name="Abrol S."/>
            <person name="Kaushik R."/>
            <person name="Saxena A.K."/>
        </authorList>
    </citation>
    <scope>NUCLEOTIDE SEQUENCE [LARGE SCALE GENOMIC DNA]</scope>
    <source>
        <strain evidence="1 2">HEK1</strain>
    </source>
</reference>
<sequence length="112" mass="12281">MCRIEIKTEDNELAKELQSLDIDGLKVGRRIASFDSAGPELMAAANQVATFVITSGDPIALSLFSSWLYDRLKSKKKAQSIKINGIEISGNNENLKVVIHNHIHLSDGSKSE</sequence>
<dbReference type="AlphaFoldDB" id="A0A1B8P6K5"/>
<gene>
    <name evidence="1" type="ORF">A8U91_02241</name>
</gene>
<dbReference type="EMBL" id="MAJD01000001">
    <property type="protein sequence ID" value="OBX37862.1"/>
    <property type="molecule type" value="Genomic_DNA"/>
</dbReference>
<proteinExistence type="predicted"/>
<comment type="caution">
    <text evidence="1">The sequence shown here is derived from an EMBL/GenBank/DDBJ whole genome shotgun (WGS) entry which is preliminary data.</text>
</comment>
<evidence type="ECO:0000313" key="2">
    <source>
        <dbReference type="Proteomes" id="UP000092504"/>
    </source>
</evidence>
<accession>A0A1B8P6K5</accession>
<organism evidence="1 2">
    <name type="scientific">Halomonas elongata</name>
    <dbReference type="NCBI Taxonomy" id="2746"/>
    <lineage>
        <taxon>Bacteria</taxon>
        <taxon>Pseudomonadati</taxon>
        <taxon>Pseudomonadota</taxon>
        <taxon>Gammaproteobacteria</taxon>
        <taxon>Oceanospirillales</taxon>
        <taxon>Halomonadaceae</taxon>
        <taxon>Halomonas</taxon>
    </lineage>
</organism>
<evidence type="ECO:0000313" key="1">
    <source>
        <dbReference type="EMBL" id="OBX37862.1"/>
    </source>
</evidence>
<dbReference type="Proteomes" id="UP000092504">
    <property type="component" value="Unassembled WGS sequence"/>
</dbReference>
<name>A0A1B8P6K5_HALEL</name>
<protein>
    <submittedName>
        <fullName evidence="1">Uncharacterized protein</fullName>
    </submittedName>
</protein>